<evidence type="ECO:0000259" key="1">
    <source>
        <dbReference type="Pfam" id="PF01370"/>
    </source>
</evidence>
<dbReference type="STRING" id="1703345.A3860_18280"/>
<dbReference type="AlphaFoldDB" id="A0A1V9G2A2"/>
<dbReference type="Pfam" id="PF01370">
    <property type="entry name" value="Epimerase"/>
    <property type="match status" value="1"/>
</dbReference>
<sequence>MNIHTIFGAGGAVADQLLPILLKNNEKVRVVSRTAKSIAGVEAVAADATNYEQTLQAIKGSSIVYLLIGLPYDIRIWRVQWPVIMTNVINACKETGAKLIFFDNVYMYGKVDGWMTEETPFNPCSKKGAVRAAIAKQLLQETKAGNLQALIARCADFYGPIGFKTSVPNLLVIQNLLKGKKAQWLANADQPHSITYVPDAAKALYLLANRPDAFGQTWHLPTAPELITGRQFVKQAAAAMQKPDGVSTIPNWMLSLAGLFNRPMKELKEMNYQNEYPYLFGSDKFNKTFEFTPTSYAEGIKETVQWALGEGSKK</sequence>
<dbReference type="SUPFAM" id="SSF51735">
    <property type="entry name" value="NAD(P)-binding Rossmann-fold domains"/>
    <property type="match status" value="1"/>
</dbReference>
<dbReference type="InterPro" id="IPR001509">
    <property type="entry name" value="Epimerase_deHydtase"/>
</dbReference>
<dbReference type="PANTHER" id="PTHR43245">
    <property type="entry name" value="BIFUNCTIONAL POLYMYXIN RESISTANCE PROTEIN ARNA"/>
    <property type="match status" value="1"/>
</dbReference>
<evidence type="ECO:0000313" key="2">
    <source>
        <dbReference type="EMBL" id="OQP64710.1"/>
    </source>
</evidence>
<dbReference type="EMBL" id="LVYD01000041">
    <property type="protein sequence ID" value="OQP64710.1"/>
    <property type="molecule type" value="Genomic_DNA"/>
</dbReference>
<dbReference type="OrthoDB" id="112777at2"/>
<evidence type="ECO:0000313" key="3">
    <source>
        <dbReference type="Proteomes" id="UP000192796"/>
    </source>
</evidence>
<name>A0A1V9G2A2_9BACT</name>
<dbReference type="RefSeq" id="WP_081146522.1">
    <property type="nucleotide sequence ID" value="NZ_LVYD01000041.1"/>
</dbReference>
<dbReference type="Proteomes" id="UP000192796">
    <property type="component" value="Unassembled WGS sequence"/>
</dbReference>
<reference evidence="2 3" key="1">
    <citation type="submission" date="2016-03" db="EMBL/GenBank/DDBJ databases">
        <title>Niastella vici sp. nov., isolated from farmland soil.</title>
        <authorList>
            <person name="Chen L."/>
            <person name="Wang D."/>
            <person name="Yang S."/>
            <person name="Wang G."/>
        </authorList>
    </citation>
    <scope>NUCLEOTIDE SEQUENCE [LARGE SCALE GENOMIC DNA]</scope>
    <source>
        <strain evidence="2 3">DJ57</strain>
    </source>
</reference>
<comment type="caution">
    <text evidence="2">The sequence shown here is derived from an EMBL/GenBank/DDBJ whole genome shotgun (WGS) entry which is preliminary data.</text>
</comment>
<dbReference type="InterPro" id="IPR050177">
    <property type="entry name" value="Lipid_A_modif_metabolic_enz"/>
</dbReference>
<dbReference type="InterPro" id="IPR036291">
    <property type="entry name" value="NAD(P)-bd_dom_sf"/>
</dbReference>
<proteinExistence type="predicted"/>
<feature type="domain" description="NAD-dependent epimerase/dehydratase" evidence="1">
    <location>
        <begin position="6"/>
        <end position="214"/>
    </location>
</feature>
<accession>A0A1V9G2A2</accession>
<organism evidence="2 3">
    <name type="scientific">Niastella vici</name>
    <dbReference type="NCBI Taxonomy" id="1703345"/>
    <lineage>
        <taxon>Bacteria</taxon>
        <taxon>Pseudomonadati</taxon>
        <taxon>Bacteroidota</taxon>
        <taxon>Chitinophagia</taxon>
        <taxon>Chitinophagales</taxon>
        <taxon>Chitinophagaceae</taxon>
        <taxon>Niastella</taxon>
    </lineage>
</organism>
<dbReference type="PANTHER" id="PTHR43245:SF13">
    <property type="entry name" value="UDP-D-APIOSE_UDP-D-XYLOSE SYNTHASE 2"/>
    <property type="match status" value="1"/>
</dbReference>
<protein>
    <recommendedName>
        <fullName evidence="1">NAD-dependent epimerase/dehydratase domain-containing protein</fullName>
    </recommendedName>
</protein>
<keyword evidence="3" id="KW-1185">Reference proteome</keyword>
<gene>
    <name evidence="2" type="ORF">A3860_18280</name>
</gene>
<dbReference type="Gene3D" id="3.40.50.720">
    <property type="entry name" value="NAD(P)-binding Rossmann-like Domain"/>
    <property type="match status" value="1"/>
</dbReference>